<dbReference type="AlphaFoldDB" id="A0A2I0JK54"/>
<evidence type="ECO:0000313" key="2">
    <source>
        <dbReference type="Proteomes" id="UP000233551"/>
    </source>
</evidence>
<dbReference type="InterPro" id="IPR029063">
    <property type="entry name" value="SAM-dependent_MTases_sf"/>
</dbReference>
<comment type="caution">
    <text evidence="1">The sequence shown here is derived from an EMBL/GenBank/DDBJ whole genome shotgun (WGS) entry which is preliminary data.</text>
</comment>
<dbReference type="EMBL" id="PGOL01001588">
    <property type="protein sequence ID" value="PKI56642.1"/>
    <property type="molecule type" value="Genomic_DNA"/>
</dbReference>
<evidence type="ECO:0000313" key="1">
    <source>
        <dbReference type="EMBL" id="PKI56642.1"/>
    </source>
</evidence>
<keyword evidence="2" id="KW-1185">Reference proteome</keyword>
<dbReference type="Proteomes" id="UP000233551">
    <property type="component" value="Unassembled WGS sequence"/>
</dbReference>
<accession>A0A2I0JK54</accession>
<gene>
    <name evidence="1" type="ORF">CRG98_022954</name>
</gene>
<sequence>MGGVIWSSSADIFVMVAGSGKERSEKEWAKLFHGAGFRKYEIAPLGQEFSRMPRPSASAARRCSLSHYSWVRQIDGSDPSDGFARAGVPTVGAVAKNIR</sequence>
<evidence type="ECO:0008006" key="3">
    <source>
        <dbReference type="Google" id="ProtNLM"/>
    </source>
</evidence>
<proteinExistence type="predicted"/>
<dbReference type="Gene3D" id="3.40.50.150">
    <property type="entry name" value="Vaccinia Virus protein VP39"/>
    <property type="match status" value="1"/>
</dbReference>
<name>A0A2I0JK54_PUNGR</name>
<reference evidence="1 2" key="1">
    <citation type="submission" date="2017-11" db="EMBL/GenBank/DDBJ databases">
        <title>De-novo sequencing of pomegranate (Punica granatum L.) genome.</title>
        <authorList>
            <person name="Akparov Z."/>
            <person name="Amiraslanov A."/>
            <person name="Hajiyeva S."/>
            <person name="Abbasov M."/>
            <person name="Kaur K."/>
            <person name="Hamwieh A."/>
            <person name="Solovyev V."/>
            <person name="Salamov A."/>
            <person name="Braich B."/>
            <person name="Kosarev P."/>
            <person name="Mahmoud A."/>
            <person name="Hajiyev E."/>
            <person name="Babayeva S."/>
            <person name="Izzatullayeva V."/>
            <person name="Mammadov A."/>
            <person name="Mammadov A."/>
            <person name="Sharifova S."/>
            <person name="Ojaghi J."/>
            <person name="Eynullazada K."/>
            <person name="Bayramov B."/>
            <person name="Abdulazimova A."/>
            <person name="Shahmuradov I."/>
        </authorList>
    </citation>
    <scope>NUCLEOTIDE SEQUENCE [LARGE SCALE GENOMIC DNA]</scope>
    <source>
        <strain evidence="2">cv. AG2017</strain>
        <tissue evidence="1">Leaf</tissue>
    </source>
</reference>
<organism evidence="1 2">
    <name type="scientific">Punica granatum</name>
    <name type="common">Pomegranate</name>
    <dbReference type="NCBI Taxonomy" id="22663"/>
    <lineage>
        <taxon>Eukaryota</taxon>
        <taxon>Viridiplantae</taxon>
        <taxon>Streptophyta</taxon>
        <taxon>Embryophyta</taxon>
        <taxon>Tracheophyta</taxon>
        <taxon>Spermatophyta</taxon>
        <taxon>Magnoliopsida</taxon>
        <taxon>eudicotyledons</taxon>
        <taxon>Gunneridae</taxon>
        <taxon>Pentapetalae</taxon>
        <taxon>rosids</taxon>
        <taxon>malvids</taxon>
        <taxon>Myrtales</taxon>
        <taxon>Lythraceae</taxon>
        <taxon>Punica</taxon>
    </lineage>
</organism>
<protein>
    <recommendedName>
        <fullName evidence="3">O-methyltransferase domain-containing protein</fullName>
    </recommendedName>
</protein>
<dbReference type="SUPFAM" id="SSF53335">
    <property type="entry name" value="S-adenosyl-L-methionine-dependent methyltransferases"/>
    <property type="match status" value="1"/>
</dbReference>